<organism evidence="2">
    <name type="scientific">marine sediment metagenome</name>
    <dbReference type="NCBI Taxonomy" id="412755"/>
    <lineage>
        <taxon>unclassified sequences</taxon>
        <taxon>metagenomes</taxon>
        <taxon>ecological metagenomes</taxon>
    </lineage>
</organism>
<protein>
    <recommendedName>
        <fullName evidence="1">J domain-containing protein</fullName>
    </recommendedName>
</protein>
<evidence type="ECO:0000259" key="1">
    <source>
        <dbReference type="PROSITE" id="PS50076"/>
    </source>
</evidence>
<proteinExistence type="predicted"/>
<dbReference type="Gene3D" id="2.10.230.10">
    <property type="entry name" value="Heat shock protein DnaJ, cysteine-rich domain"/>
    <property type="match status" value="1"/>
</dbReference>
<dbReference type="InterPro" id="IPR036410">
    <property type="entry name" value="HSP_DnaJ_Cys-rich_dom_sf"/>
</dbReference>
<sequence length="166" mass="19019">MQLDYPPTLEKLDARRRELVKIHHPDKGGDRLMFQQVQDAYTALKPAVQEHGQNERLYDDFIEGRHPSTLGRGFSPPMPKCLTCEGKGFHFVPRTTTDLSHHCERCKSTGDFQPWWDIRVRACKFCVGLGYIPQKLTTQVKVICRSCEGEGEMYISNPIIQVNTVV</sequence>
<reference evidence="2" key="1">
    <citation type="journal article" date="2015" name="Nature">
        <title>Complex archaea that bridge the gap between prokaryotes and eukaryotes.</title>
        <authorList>
            <person name="Spang A."/>
            <person name="Saw J.H."/>
            <person name="Jorgensen S.L."/>
            <person name="Zaremba-Niedzwiedzka K."/>
            <person name="Martijn J."/>
            <person name="Lind A.E."/>
            <person name="van Eijk R."/>
            <person name="Schleper C."/>
            <person name="Guy L."/>
            <person name="Ettema T.J."/>
        </authorList>
    </citation>
    <scope>NUCLEOTIDE SEQUENCE</scope>
</reference>
<name>A0A0F9VAI3_9ZZZZ</name>
<comment type="caution">
    <text evidence="2">The sequence shown here is derived from an EMBL/GenBank/DDBJ whole genome shotgun (WGS) entry which is preliminary data.</text>
</comment>
<gene>
    <name evidence="2" type="ORF">LCGC14_0430020</name>
</gene>
<dbReference type="SUPFAM" id="SSF46565">
    <property type="entry name" value="Chaperone J-domain"/>
    <property type="match status" value="1"/>
</dbReference>
<feature type="domain" description="J" evidence="1">
    <location>
        <begin position="1"/>
        <end position="62"/>
    </location>
</feature>
<dbReference type="Gene3D" id="1.10.287.110">
    <property type="entry name" value="DnaJ domain"/>
    <property type="match status" value="1"/>
</dbReference>
<dbReference type="InterPro" id="IPR036869">
    <property type="entry name" value="J_dom_sf"/>
</dbReference>
<evidence type="ECO:0000313" key="2">
    <source>
        <dbReference type="EMBL" id="KKN70571.1"/>
    </source>
</evidence>
<dbReference type="AlphaFoldDB" id="A0A0F9VAI3"/>
<dbReference type="EMBL" id="LAZR01000401">
    <property type="protein sequence ID" value="KKN70571.1"/>
    <property type="molecule type" value="Genomic_DNA"/>
</dbReference>
<accession>A0A0F9VAI3</accession>
<dbReference type="SUPFAM" id="SSF57938">
    <property type="entry name" value="DnaJ/Hsp40 cysteine-rich domain"/>
    <property type="match status" value="2"/>
</dbReference>
<dbReference type="InterPro" id="IPR001623">
    <property type="entry name" value="DnaJ_domain"/>
</dbReference>
<dbReference type="PROSITE" id="PS50076">
    <property type="entry name" value="DNAJ_2"/>
    <property type="match status" value="1"/>
</dbReference>